<dbReference type="InParanoid" id="A0DNT2"/>
<gene>
    <name evidence="1" type="ORF">GSPATT00018895001</name>
</gene>
<name>A0DNT2_PARTE</name>
<dbReference type="RefSeq" id="XP_001452096.1">
    <property type="nucleotide sequence ID" value="XM_001452059.1"/>
</dbReference>
<sequence>MAALVRISTSKYVSQQLSLTKDNKCQAQSKLIGFLFQVKQPCVLSFVCRKVKPQIFNYFRIFQERQYPILIKIH</sequence>
<proteinExistence type="predicted"/>
<dbReference type="AlphaFoldDB" id="A0DNT2"/>
<accession>A0DNT2</accession>
<dbReference type="HOGENOM" id="CLU_2693101_0_0_1"/>
<evidence type="ECO:0000313" key="1">
    <source>
        <dbReference type="EMBL" id="CAK84699.1"/>
    </source>
</evidence>
<dbReference type="GeneID" id="5037881"/>
<evidence type="ECO:0000313" key="2">
    <source>
        <dbReference type="Proteomes" id="UP000000600"/>
    </source>
</evidence>
<dbReference type="EMBL" id="CT868518">
    <property type="protein sequence ID" value="CAK84699.1"/>
    <property type="molecule type" value="Genomic_DNA"/>
</dbReference>
<reference evidence="1 2" key="1">
    <citation type="journal article" date="2006" name="Nature">
        <title>Global trends of whole-genome duplications revealed by the ciliate Paramecium tetraurelia.</title>
        <authorList>
            <consortium name="Genoscope"/>
            <person name="Aury J.-M."/>
            <person name="Jaillon O."/>
            <person name="Duret L."/>
            <person name="Noel B."/>
            <person name="Jubin C."/>
            <person name="Porcel B.M."/>
            <person name="Segurens B."/>
            <person name="Daubin V."/>
            <person name="Anthouard V."/>
            <person name="Aiach N."/>
            <person name="Arnaiz O."/>
            <person name="Billaut A."/>
            <person name="Beisson J."/>
            <person name="Blanc I."/>
            <person name="Bouhouche K."/>
            <person name="Camara F."/>
            <person name="Duharcourt S."/>
            <person name="Guigo R."/>
            <person name="Gogendeau D."/>
            <person name="Katinka M."/>
            <person name="Keller A.-M."/>
            <person name="Kissmehl R."/>
            <person name="Klotz C."/>
            <person name="Koll F."/>
            <person name="Le Moue A."/>
            <person name="Lepere C."/>
            <person name="Malinsky S."/>
            <person name="Nowacki M."/>
            <person name="Nowak J.K."/>
            <person name="Plattner H."/>
            <person name="Poulain J."/>
            <person name="Ruiz F."/>
            <person name="Serrano V."/>
            <person name="Zagulski M."/>
            <person name="Dessen P."/>
            <person name="Betermier M."/>
            <person name="Weissenbach J."/>
            <person name="Scarpelli C."/>
            <person name="Schachter V."/>
            <person name="Sperling L."/>
            <person name="Meyer E."/>
            <person name="Cohen J."/>
            <person name="Wincker P."/>
        </authorList>
    </citation>
    <scope>NUCLEOTIDE SEQUENCE [LARGE SCALE GENOMIC DNA]</scope>
    <source>
        <strain evidence="1 2">Stock d4-2</strain>
    </source>
</reference>
<organism evidence="1 2">
    <name type="scientific">Paramecium tetraurelia</name>
    <dbReference type="NCBI Taxonomy" id="5888"/>
    <lineage>
        <taxon>Eukaryota</taxon>
        <taxon>Sar</taxon>
        <taxon>Alveolata</taxon>
        <taxon>Ciliophora</taxon>
        <taxon>Intramacronucleata</taxon>
        <taxon>Oligohymenophorea</taxon>
        <taxon>Peniculida</taxon>
        <taxon>Parameciidae</taxon>
        <taxon>Paramecium</taxon>
    </lineage>
</organism>
<dbReference type="KEGG" id="ptm:GSPATT00018895001"/>
<dbReference type="Proteomes" id="UP000000600">
    <property type="component" value="Unassembled WGS sequence"/>
</dbReference>
<keyword evidence="2" id="KW-1185">Reference proteome</keyword>
<protein>
    <submittedName>
        <fullName evidence="1">Uncharacterized protein</fullName>
    </submittedName>
</protein>